<feature type="transmembrane region" description="Helical" evidence="1">
    <location>
        <begin position="375"/>
        <end position="401"/>
    </location>
</feature>
<dbReference type="RefSeq" id="WP_161350609.1">
    <property type="nucleotide sequence ID" value="NZ_WTUX01000010.1"/>
</dbReference>
<evidence type="ECO:0000256" key="1">
    <source>
        <dbReference type="SAM" id="Phobius"/>
    </source>
</evidence>
<keyword evidence="1" id="KW-0472">Membrane</keyword>
<evidence type="ECO:0000313" key="2">
    <source>
        <dbReference type="EMBL" id="MZR12491.1"/>
    </source>
</evidence>
<evidence type="ECO:0008006" key="4">
    <source>
        <dbReference type="Google" id="ProtNLM"/>
    </source>
</evidence>
<feature type="transmembrane region" description="Helical" evidence="1">
    <location>
        <begin position="269"/>
        <end position="287"/>
    </location>
</feature>
<organism evidence="2 3">
    <name type="scientific">Maritimibacter harenae</name>
    <dbReference type="NCBI Taxonomy" id="2606218"/>
    <lineage>
        <taxon>Bacteria</taxon>
        <taxon>Pseudomonadati</taxon>
        <taxon>Pseudomonadota</taxon>
        <taxon>Alphaproteobacteria</taxon>
        <taxon>Rhodobacterales</taxon>
        <taxon>Roseobacteraceae</taxon>
        <taxon>Maritimibacter</taxon>
    </lineage>
</organism>
<keyword evidence="1" id="KW-0812">Transmembrane</keyword>
<dbReference type="Proteomes" id="UP000467322">
    <property type="component" value="Unassembled WGS sequence"/>
</dbReference>
<reference evidence="2 3" key="1">
    <citation type="submission" date="2019-12" db="EMBL/GenBank/DDBJ databases">
        <title>Maritimibacter sp. nov. sp. isolated from sea sand.</title>
        <authorList>
            <person name="Kim J."/>
            <person name="Jeong S.E."/>
            <person name="Jung H.S."/>
            <person name="Jeon C.O."/>
        </authorList>
    </citation>
    <scope>NUCLEOTIDE SEQUENCE [LARGE SCALE GENOMIC DNA]</scope>
    <source>
        <strain evidence="2 3">DP07</strain>
    </source>
</reference>
<keyword evidence="3" id="KW-1185">Reference proteome</keyword>
<feature type="transmembrane region" description="Helical" evidence="1">
    <location>
        <begin position="136"/>
        <end position="153"/>
    </location>
</feature>
<feature type="transmembrane region" description="Helical" evidence="1">
    <location>
        <begin position="299"/>
        <end position="320"/>
    </location>
</feature>
<accession>A0A845M895</accession>
<dbReference type="AlphaFoldDB" id="A0A845M895"/>
<feature type="transmembrane region" description="Helical" evidence="1">
    <location>
        <begin position="226"/>
        <end position="244"/>
    </location>
</feature>
<feature type="transmembrane region" description="Helical" evidence="1">
    <location>
        <begin position="437"/>
        <end position="456"/>
    </location>
</feature>
<gene>
    <name evidence="2" type="ORF">GQE99_05605</name>
</gene>
<feature type="transmembrane region" description="Helical" evidence="1">
    <location>
        <begin position="79"/>
        <end position="102"/>
    </location>
</feature>
<keyword evidence="1" id="KW-1133">Transmembrane helix</keyword>
<feature type="transmembrane region" description="Helical" evidence="1">
    <location>
        <begin position="165"/>
        <end position="182"/>
    </location>
</feature>
<evidence type="ECO:0000313" key="3">
    <source>
        <dbReference type="Proteomes" id="UP000467322"/>
    </source>
</evidence>
<name>A0A845M895_9RHOB</name>
<dbReference type="EMBL" id="WTUX01000010">
    <property type="protein sequence ID" value="MZR12491.1"/>
    <property type="molecule type" value="Genomic_DNA"/>
</dbReference>
<feature type="transmembrane region" description="Helical" evidence="1">
    <location>
        <begin position="48"/>
        <end position="67"/>
    </location>
</feature>
<protein>
    <recommendedName>
        <fullName evidence="4">O-antigen ligase like membrane protein</fullName>
    </recommendedName>
</protein>
<comment type="caution">
    <text evidence="2">The sequence shown here is derived from an EMBL/GenBank/DDBJ whole genome shotgun (WGS) entry which is preliminary data.</text>
</comment>
<sequence length="461" mass="48754">MQFVPSTFLALLSIVALLGLGVHRGLWAFLALAPFGAAAAFNLPALGGATIGVLDLGAVTIFCLVLLTRETAGSLLGTFRPFGPGFFFAATMVVATISALFYPRLFAGMTEVFGIARKDGGLAMASFPLGPSTGNITQLFRLTLGFLTFAALATSFRRMPDPRPVLTAMAVATAINFALGWIDVLTFRLGVGELMSWLRTANYAMHVTDTMVGLKRMVGGFPEASSFGYFSLGLFGFWLQYWLAAPGSRLARWMLALATITVLRSTSSSAYLALVVFLVTFGLFTLFRGLRPDAARRSFALTAGSVLAAWVAAVAVVASYEMVQPVTEFLDRALFNKLDSASGVERMSWNAQAMTNLWDTYGIGAGLGAVRASNWVIACLASLGVVGAALMMAFVTALLLVPSRPASDPRAQVVRALKAGCVAMLSAAVLTHSTPDLGVFFFALAGLLTGLSRGLAIESRG</sequence>
<proteinExistence type="predicted"/>